<dbReference type="CDD" id="cd02135">
    <property type="entry name" value="YdjA-like"/>
    <property type="match status" value="1"/>
</dbReference>
<dbReference type="InterPro" id="IPR000415">
    <property type="entry name" value="Nitroreductase-like"/>
</dbReference>
<evidence type="ECO:0000313" key="10">
    <source>
        <dbReference type="Proteomes" id="UP000036061"/>
    </source>
</evidence>
<evidence type="ECO:0000259" key="8">
    <source>
        <dbReference type="Pfam" id="PF00881"/>
    </source>
</evidence>
<dbReference type="InterPro" id="IPR029479">
    <property type="entry name" value="Nitroreductase"/>
</dbReference>
<evidence type="ECO:0000256" key="1">
    <source>
        <dbReference type="ARBA" id="ARBA00001917"/>
    </source>
</evidence>
<name>A0A2Z4MLH8_BREBE</name>
<keyword evidence="7" id="KW-0520">NAD</keyword>
<organism evidence="9 10">
    <name type="scientific">Brevibacillus brevis</name>
    <name type="common">Bacillus brevis</name>
    <dbReference type="NCBI Taxonomy" id="1393"/>
    <lineage>
        <taxon>Bacteria</taxon>
        <taxon>Bacillati</taxon>
        <taxon>Bacillota</taxon>
        <taxon>Bacilli</taxon>
        <taxon>Bacillales</taxon>
        <taxon>Paenibacillaceae</taxon>
        <taxon>Brevibacillus</taxon>
    </lineage>
</organism>
<evidence type="ECO:0000256" key="2">
    <source>
        <dbReference type="ARBA" id="ARBA00007118"/>
    </source>
</evidence>
<keyword evidence="6" id="KW-0560">Oxidoreductase</keyword>
<comment type="cofactor">
    <cofactor evidence="1">
        <name>FMN</name>
        <dbReference type="ChEBI" id="CHEBI:58210"/>
    </cofactor>
</comment>
<dbReference type="RefSeq" id="WP_048033843.1">
    <property type="nucleotide sequence ID" value="NZ_CP030117.1"/>
</dbReference>
<evidence type="ECO:0000313" key="9">
    <source>
        <dbReference type="EMBL" id="AWX57269.1"/>
    </source>
</evidence>
<dbReference type="Proteomes" id="UP000036061">
    <property type="component" value="Chromosome"/>
</dbReference>
<dbReference type="SUPFAM" id="SSF55469">
    <property type="entry name" value="FMN-dependent nitroreductase-like"/>
    <property type="match status" value="1"/>
</dbReference>
<comment type="similarity">
    <text evidence="2">Belongs to the nitroreductase family.</text>
</comment>
<dbReference type="InterPro" id="IPR026021">
    <property type="entry name" value="YdjA-like"/>
</dbReference>
<sequence length="197" mass="22447">MESSLYPIAQAIRDRRTIKKFKPDPIPLELIRELLDVAVWAPNHGLREPWRFVLYMEEGKRVVVDAILQNAMKKRDPELLLRVPAYLLVIVNEDSRQREREEDYAAACTLIQNFQLAAWERGLGVVWKTEPFTYQAGFLQAVGVRAEEKLVGMLQLGFPEMIPEARARTAANDKLTVIHSNVALEDKKGNVTVAADH</sequence>
<keyword evidence="5" id="KW-0521">NADP</keyword>
<evidence type="ECO:0000256" key="7">
    <source>
        <dbReference type="ARBA" id="ARBA00023027"/>
    </source>
</evidence>
<dbReference type="Pfam" id="PF00881">
    <property type="entry name" value="Nitroreductase"/>
    <property type="match status" value="1"/>
</dbReference>
<dbReference type="PANTHER" id="PTHR43821">
    <property type="entry name" value="NAD(P)H NITROREDUCTASE YDJA-RELATED"/>
    <property type="match status" value="1"/>
</dbReference>
<dbReference type="AlphaFoldDB" id="A0A2Z4MLH8"/>
<dbReference type="GO" id="GO:0016491">
    <property type="term" value="F:oxidoreductase activity"/>
    <property type="evidence" value="ECO:0007669"/>
    <property type="project" value="UniProtKB-KW"/>
</dbReference>
<evidence type="ECO:0000256" key="5">
    <source>
        <dbReference type="ARBA" id="ARBA00022857"/>
    </source>
</evidence>
<evidence type="ECO:0000256" key="6">
    <source>
        <dbReference type="ARBA" id="ARBA00023002"/>
    </source>
</evidence>
<feature type="domain" description="Nitroreductase" evidence="8">
    <location>
        <begin position="12"/>
        <end position="157"/>
    </location>
</feature>
<evidence type="ECO:0000256" key="4">
    <source>
        <dbReference type="ARBA" id="ARBA00022643"/>
    </source>
</evidence>
<dbReference type="PANTHER" id="PTHR43821:SF1">
    <property type="entry name" value="NAD(P)H NITROREDUCTASE YDJA-RELATED"/>
    <property type="match status" value="1"/>
</dbReference>
<protein>
    <submittedName>
        <fullName evidence="9">Nitroreductase</fullName>
    </submittedName>
</protein>
<evidence type="ECO:0000256" key="3">
    <source>
        <dbReference type="ARBA" id="ARBA00022630"/>
    </source>
</evidence>
<reference evidence="9 10" key="1">
    <citation type="journal article" date="2015" name="Genome Announc.">
        <title>Draft Genome Sequence of Brevibacillus brevis DZQ7, a Plant Growth-Promoting Rhizobacterium with Broad-Spectrum Antimicrobial Activity.</title>
        <authorList>
            <person name="Hou Q."/>
            <person name="Wang C."/>
            <person name="Hou X."/>
            <person name="Xia Z."/>
            <person name="Ye J."/>
            <person name="Liu K."/>
            <person name="Liu H."/>
            <person name="Wang J."/>
            <person name="Guo H."/>
            <person name="Yu X."/>
            <person name="Yang Y."/>
            <person name="Du B."/>
            <person name="Ding Y."/>
        </authorList>
    </citation>
    <scope>NUCLEOTIDE SEQUENCE [LARGE SCALE GENOMIC DNA]</scope>
    <source>
        <strain evidence="9 10">DZQ7</strain>
    </source>
</reference>
<keyword evidence="4" id="KW-0288">FMN</keyword>
<dbReference type="InterPro" id="IPR052530">
    <property type="entry name" value="NAD(P)H_nitroreductase"/>
</dbReference>
<keyword evidence="3" id="KW-0285">Flavoprotein</keyword>
<dbReference type="Gene3D" id="3.40.109.10">
    <property type="entry name" value="NADH Oxidase"/>
    <property type="match status" value="1"/>
</dbReference>
<gene>
    <name evidence="9" type="ORF">AB432_020410</name>
</gene>
<accession>A0A2Z4MLH8</accession>
<proteinExistence type="inferred from homology"/>
<dbReference type="EMBL" id="CP030117">
    <property type="protein sequence ID" value="AWX57269.1"/>
    <property type="molecule type" value="Genomic_DNA"/>
</dbReference>